<feature type="compositionally biased region" description="Low complexity" evidence="2">
    <location>
        <begin position="78"/>
        <end position="101"/>
    </location>
</feature>
<protein>
    <submittedName>
        <fullName evidence="3">C6 zinc finger domain containing protein</fullName>
    </submittedName>
</protein>
<dbReference type="PANTHER" id="PTHR47657:SF14">
    <property type="entry name" value="ZN(2)-C6 FUNGAL-TYPE DOMAIN-CONTAINING PROTEIN"/>
    <property type="match status" value="1"/>
</dbReference>
<feature type="region of interest" description="Disordered" evidence="2">
    <location>
        <begin position="283"/>
        <end position="302"/>
    </location>
</feature>
<dbReference type="InterPro" id="IPR052400">
    <property type="entry name" value="Zn2-C6_fungal_TF"/>
</dbReference>
<feature type="region of interest" description="Disordered" evidence="2">
    <location>
        <begin position="623"/>
        <end position="647"/>
    </location>
</feature>
<name>A0A162KB37_9HYPO</name>
<feature type="region of interest" description="Disordered" evidence="2">
    <location>
        <begin position="417"/>
        <end position="473"/>
    </location>
</feature>
<evidence type="ECO:0000313" key="4">
    <source>
        <dbReference type="Proteomes" id="UP000076874"/>
    </source>
</evidence>
<dbReference type="PANTHER" id="PTHR47657">
    <property type="entry name" value="STEROL REGULATORY ELEMENT-BINDING PROTEIN ECM22"/>
    <property type="match status" value="1"/>
</dbReference>
<keyword evidence="4" id="KW-1185">Reference proteome</keyword>
<feature type="compositionally biased region" description="Pro residues" evidence="2">
    <location>
        <begin position="122"/>
        <end position="137"/>
    </location>
</feature>
<keyword evidence="1" id="KW-0539">Nucleus</keyword>
<dbReference type="AlphaFoldDB" id="A0A162KB37"/>
<accession>A0A162KB37</accession>
<proteinExistence type="predicted"/>
<evidence type="ECO:0000313" key="3">
    <source>
        <dbReference type="EMBL" id="OAA65458.1"/>
    </source>
</evidence>
<evidence type="ECO:0000256" key="2">
    <source>
        <dbReference type="SAM" id="MobiDB-lite"/>
    </source>
</evidence>
<feature type="region of interest" description="Disordered" evidence="2">
    <location>
        <begin position="48"/>
        <end position="152"/>
    </location>
</feature>
<dbReference type="Proteomes" id="UP000076874">
    <property type="component" value="Unassembled WGS sequence"/>
</dbReference>
<gene>
    <name evidence="3" type="ORF">SPI_02245</name>
</gene>
<dbReference type="EMBL" id="AZHD01000003">
    <property type="protein sequence ID" value="OAA65458.1"/>
    <property type="molecule type" value="Genomic_DNA"/>
</dbReference>
<feature type="compositionally biased region" description="Low complexity" evidence="2">
    <location>
        <begin position="48"/>
        <end position="58"/>
    </location>
</feature>
<feature type="compositionally biased region" description="Acidic residues" evidence="2">
    <location>
        <begin position="631"/>
        <end position="645"/>
    </location>
</feature>
<dbReference type="GO" id="GO:0000981">
    <property type="term" value="F:DNA-binding transcription factor activity, RNA polymerase II-specific"/>
    <property type="evidence" value="ECO:0007669"/>
    <property type="project" value="TreeGrafter"/>
</dbReference>
<dbReference type="OrthoDB" id="3031538at2759"/>
<organism evidence="3 4">
    <name type="scientific">Niveomyces insectorum RCEF 264</name>
    <dbReference type="NCBI Taxonomy" id="1081102"/>
    <lineage>
        <taxon>Eukaryota</taxon>
        <taxon>Fungi</taxon>
        <taxon>Dikarya</taxon>
        <taxon>Ascomycota</taxon>
        <taxon>Pezizomycotina</taxon>
        <taxon>Sordariomycetes</taxon>
        <taxon>Hypocreomycetidae</taxon>
        <taxon>Hypocreales</taxon>
        <taxon>Cordycipitaceae</taxon>
        <taxon>Niveomyces</taxon>
    </lineage>
</organism>
<dbReference type="STRING" id="1081102.A0A162KB37"/>
<evidence type="ECO:0000256" key="1">
    <source>
        <dbReference type="ARBA" id="ARBA00023242"/>
    </source>
</evidence>
<comment type="caution">
    <text evidence="3">The sequence shown here is derived from an EMBL/GenBank/DDBJ whole genome shotgun (WGS) entry which is preliminary data.</text>
</comment>
<feature type="compositionally biased region" description="Low complexity" evidence="2">
    <location>
        <begin position="138"/>
        <end position="152"/>
    </location>
</feature>
<dbReference type="InterPro" id="IPR021858">
    <property type="entry name" value="Fun_TF"/>
</dbReference>
<dbReference type="Pfam" id="PF11951">
    <property type="entry name" value="Fungal_trans_2"/>
    <property type="match status" value="1"/>
</dbReference>
<reference evidence="3 4" key="1">
    <citation type="journal article" date="2016" name="Genome Biol. Evol.">
        <title>Divergent and convergent evolution of fungal pathogenicity.</title>
        <authorList>
            <person name="Shang Y."/>
            <person name="Xiao G."/>
            <person name="Zheng P."/>
            <person name="Cen K."/>
            <person name="Zhan S."/>
            <person name="Wang C."/>
        </authorList>
    </citation>
    <scope>NUCLEOTIDE SEQUENCE [LARGE SCALE GENOMIC DNA]</scope>
    <source>
        <strain evidence="3 4">RCEF 264</strain>
    </source>
</reference>
<sequence>MPPRRSHKKSRAGCRRCKSRKIKVRRSSTRCTVVHIVTSFVRAATTARSTASCAISSSPPQRPGVLCDFESPAATSDYSASTPRSAYAASPTPAATPRMPSVTPATPRLPPNRIPGAAVAPLGPPPTPYLHEAPPPSSLLSTRPPSSSLSPPLGSTRLLELRLLHHFATSTCKTLCYTGPTAEHIWRDKVPRMAFAAAARDSPSGGSSHLTDAVLAVAALHLRSEFPHDRDLVRASHAYMASSLNEYNRLLQQGINAHNAEALFVNSTLIAFQSTAARIFNKDDASVSHKRSSSGSGNGNGSVGANGFSNGFVYDGVKGGFGGGGGGNGGDHRLPEANEHATFDDHGSSGYSLPMSWFHALQGVKAVTAAAWMWLRRSEVALPIVNSQPILQLEIASASAGFFGHLLEGLDEEVAALPRSNGHPPRAPSPVGVCLGSGGSSQQTPNGAGHDTRPPGDPAMPSAGAGPEANNGLAAGMAQDDQQRVPAGADEAAHVRHAYRHAVAVLNWAHALPPRNGACLAFPATVSRCFVDLLNDRASRALVILACFFAMLKTLDGVWWLRGTASREVLGVVSLFRSDAVPADVERRWWPHLQWALRVALYQDQHTPSDYVPPEVWNAPFQADASGGGDADADGDMDADADADADLPLSGPGTYGHHIDLITATLNHAQSLSGLGSTYSFANHA</sequence>